<evidence type="ECO:0000313" key="2">
    <source>
        <dbReference type="EMBL" id="MED6170326.1"/>
    </source>
</evidence>
<dbReference type="Proteomes" id="UP001341840">
    <property type="component" value="Unassembled WGS sequence"/>
</dbReference>
<gene>
    <name evidence="2" type="ORF">PIB30_029821</name>
</gene>
<reference evidence="2 3" key="1">
    <citation type="journal article" date="2023" name="Plants (Basel)">
        <title>Bridging the Gap: Combining Genomics and Transcriptomics Approaches to Understand Stylosanthes scabra, an Orphan Legume from the Brazilian Caatinga.</title>
        <authorList>
            <person name="Ferreira-Neto J.R.C."/>
            <person name="da Silva M.D."/>
            <person name="Binneck E."/>
            <person name="de Melo N.F."/>
            <person name="da Silva R.H."/>
            <person name="de Melo A.L.T.M."/>
            <person name="Pandolfi V."/>
            <person name="Bustamante F.O."/>
            <person name="Brasileiro-Vidal A.C."/>
            <person name="Benko-Iseppon A.M."/>
        </authorList>
    </citation>
    <scope>NUCLEOTIDE SEQUENCE [LARGE SCALE GENOMIC DNA]</scope>
    <source>
        <tissue evidence="2">Leaves</tissue>
    </source>
</reference>
<feature type="compositionally biased region" description="Low complexity" evidence="1">
    <location>
        <begin position="1"/>
        <end position="16"/>
    </location>
</feature>
<evidence type="ECO:0000313" key="3">
    <source>
        <dbReference type="Proteomes" id="UP001341840"/>
    </source>
</evidence>
<sequence length="179" mass="20066">MPPQTSSQPHPTTPATDTDVAEDDTKAVASAIADTHPLLIWDKHHCWDDVRKETKEITSVFMKHNRWYAPLFSQAPDEAINFWWEELRIKEIQLLSGRCNQHPQGLGDQGGQAPSEVDAQHPRQRSGANPRKAGYFCGHTTRKRIAELHKAEMKRLEDECAARIAAGKPAGPPTDEDEV</sequence>
<keyword evidence="3" id="KW-1185">Reference proteome</keyword>
<feature type="region of interest" description="Disordered" evidence="1">
    <location>
        <begin position="100"/>
        <end position="136"/>
    </location>
</feature>
<evidence type="ECO:0000256" key="1">
    <source>
        <dbReference type="SAM" id="MobiDB-lite"/>
    </source>
</evidence>
<name>A0ABU6V9Q0_9FABA</name>
<proteinExistence type="predicted"/>
<dbReference type="EMBL" id="JASCZI010151157">
    <property type="protein sequence ID" value="MED6170326.1"/>
    <property type="molecule type" value="Genomic_DNA"/>
</dbReference>
<organism evidence="2 3">
    <name type="scientific">Stylosanthes scabra</name>
    <dbReference type="NCBI Taxonomy" id="79078"/>
    <lineage>
        <taxon>Eukaryota</taxon>
        <taxon>Viridiplantae</taxon>
        <taxon>Streptophyta</taxon>
        <taxon>Embryophyta</taxon>
        <taxon>Tracheophyta</taxon>
        <taxon>Spermatophyta</taxon>
        <taxon>Magnoliopsida</taxon>
        <taxon>eudicotyledons</taxon>
        <taxon>Gunneridae</taxon>
        <taxon>Pentapetalae</taxon>
        <taxon>rosids</taxon>
        <taxon>fabids</taxon>
        <taxon>Fabales</taxon>
        <taxon>Fabaceae</taxon>
        <taxon>Papilionoideae</taxon>
        <taxon>50 kb inversion clade</taxon>
        <taxon>dalbergioids sensu lato</taxon>
        <taxon>Dalbergieae</taxon>
        <taxon>Pterocarpus clade</taxon>
        <taxon>Stylosanthes</taxon>
    </lineage>
</organism>
<comment type="caution">
    <text evidence="2">The sequence shown here is derived from an EMBL/GenBank/DDBJ whole genome shotgun (WGS) entry which is preliminary data.</text>
</comment>
<accession>A0ABU6V9Q0</accession>
<feature type="region of interest" description="Disordered" evidence="1">
    <location>
        <begin position="1"/>
        <end position="23"/>
    </location>
</feature>
<protein>
    <submittedName>
        <fullName evidence="2">Uncharacterized protein</fullName>
    </submittedName>
</protein>